<accession>A0A9W7GAQ3</accession>
<evidence type="ECO:0000313" key="2">
    <source>
        <dbReference type="Proteomes" id="UP001165065"/>
    </source>
</evidence>
<dbReference type="Proteomes" id="UP001165065">
    <property type="component" value="Unassembled WGS sequence"/>
</dbReference>
<dbReference type="EMBL" id="BRYA01000104">
    <property type="protein sequence ID" value="GMI39478.1"/>
    <property type="molecule type" value="Genomic_DNA"/>
</dbReference>
<proteinExistence type="predicted"/>
<evidence type="ECO:0000313" key="1">
    <source>
        <dbReference type="EMBL" id="GMI39478.1"/>
    </source>
</evidence>
<dbReference type="OrthoDB" id="195904at2759"/>
<keyword evidence="2" id="KW-1185">Reference proteome</keyword>
<organism evidence="1 2">
    <name type="scientific">Triparma columacea</name>
    <dbReference type="NCBI Taxonomy" id="722753"/>
    <lineage>
        <taxon>Eukaryota</taxon>
        <taxon>Sar</taxon>
        <taxon>Stramenopiles</taxon>
        <taxon>Ochrophyta</taxon>
        <taxon>Bolidophyceae</taxon>
        <taxon>Parmales</taxon>
        <taxon>Triparmaceae</taxon>
        <taxon>Triparma</taxon>
    </lineage>
</organism>
<sequence>MKLNSMEEMFVSIPPTEKGLTAQLKLEVPAGKEIVQVRAPVPFSLDLAPVSGLATITKSSPSTGIREGDVLRYCSQFTMGLPRGDGIITTVGSFGGAIGWQCSLFNVKNARKWEEVVEALVSNDESRTDYCLMLFERDKEE</sequence>
<reference evidence="2" key="1">
    <citation type="journal article" date="2023" name="Commun. Biol.">
        <title>Genome analysis of Parmales, the sister group of diatoms, reveals the evolutionary specialization of diatoms from phago-mixotrophs to photoautotrophs.</title>
        <authorList>
            <person name="Ban H."/>
            <person name="Sato S."/>
            <person name="Yoshikawa S."/>
            <person name="Yamada K."/>
            <person name="Nakamura Y."/>
            <person name="Ichinomiya M."/>
            <person name="Sato N."/>
            <person name="Blanc-Mathieu R."/>
            <person name="Endo H."/>
            <person name="Kuwata A."/>
            <person name="Ogata H."/>
        </authorList>
    </citation>
    <scope>NUCLEOTIDE SEQUENCE [LARGE SCALE GENOMIC DNA]</scope>
</reference>
<dbReference type="AlphaFoldDB" id="A0A9W7GAQ3"/>
<name>A0A9W7GAQ3_9STRA</name>
<protein>
    <submittedName>
        <fullName evidence="1">Uncharacterized protein</fullName>
    </submittedName>
</protein>
<gene>
    <name evidence="1" type="ORF">TrCOL_g12107</name>
</gene>
<comment type="caution">
    <text evidence="1">The sequence shown here is derived from an EMBL/GenBank/DDBJ whole genome shotgun (WGS) entry which is preliminary data.</text>
</comment>